<sequence length="263" mass="29878">MSFNDISTFRTALGVISRDYPKLINAGQRSLLWVIVSYPEGCFIGLDELANQAGLSNDTTKAYLRALTKLSLIKREQSYARKGLRQCYRVDVEALTNFVRVLPDTPFNNSIMGVTNTAKGVTELAKGSYPIHPYKEYKEYKYDKERFDKLMTYLPKDVSQYVKPGKNYEERLDKLERRGITLEAVGVYLSKQNFATSHKIGGLISSFLDELQGVKPKGVSSSMPTWCGGNYCNKATRLWPESSIDEEGRETYKCLKCHPDYVK</sequence>
<name>A0A6J7CLQ6_9ZZZZ</name>
<dbReference type="EMBL" id="CAFBLG010000019">
    <property type="protein sequence ID" value="CAB4859267.1"/>
    <property type="molecule type" value="Genomic_DNA"/>
</dbReference>
<dbReference type="AlphaFoldDB" id="A0A6J7CLQ6"/>
<proteinExistence type="predicted"/>
<accession>A0A6J7CLQ6</accession>
<reference evidence="1" key="1">
    <citation type="submission" date="2020-05" db="EMBL/GenBank/DDBJ databases">
        <authorList>
            <person name="Chiriac C."/>
            <person name="Salcher M."/>
            <person name="Ghai R."/>
            <person name="Kavagutti S V."/>
        </authorList>
    </citation>
    <scope>NUCLEOTIDE SEQUENCE</scope>
</reference>
<evidence type="ECO:0000313" key="1">
    <source>
        <dbReference type="EMBL" id="CAB4859267.1"/>
    </source>
</evidence>
<protein>
    <submittedName>
        <fullName evidence="1">Unannotated protein</fullName>
    </submittedName>
</protein>
<organism evidence="1">
    <name type="scientific">freshwater metagenome</name>
    <dbReference type="NCBI Taxonomy" id="449393"/>
    <lineage>
        <taxon>unclassified sequences</taxon>
        <taxon>metagenomes</taxon>
        <taxon>ecological metagenomes</taxon>
    </lineage>
</organism>
<gene>
    <name evidence="1" type="ORF">UFOPK3295_00345</name>
</gene>